<name>A0A7W7DB53_9ACTN</name>
<sequence length="71" mass="8153">MNTVWLWWAGLALGSFAILETWALLTKQEGDTLSERLREWLGIRPVKHWRLATGAALLGFLGWFGWHIVFG</sequence>
<keyword evidence="1" id="KW-0812">Transmembrane</keyword>
<accession>A0A7W7DB53</accession>
<dbReference type="AlphaFoldDB" id="A0A7W7DB53"/>
<feature type="transmembrane region" description="Helical" evidence="1">
    <location>
        <begin position="48"/>
        <end position="69"/>
    </location>
</feature>
<reference evidence="2 3" key="1">
    <citation type="submission" date="2020-08" db="EMBL/GenBank/DDBJ databases">
        <title>Sequencing the genomes of 1000 actinobacteria strains.</title>
        <authorList>
            <person name="Klenk H.-P."/>
        </authorList>
    </citation>
    <scope>NUCLEOTIDE SEQUENCE [LARGE SCALE GENOMIC DNA]</scope>
    <source>
        <strain evidence="2 3">DSM 45784</strain>
    </source>
</reference>
<dbReference type="RefSeq" id="WP_184882727.1">
    <property type="nucleotide sequence ID" value="NZ_BOOV01000005.1"/>
</dbReference>
<evidence type="ECO:0000256" key="1">
    <source>
        <dbReference type="SAM" id="Phobius"/>
    </source>
</evidence>
<gene>
    <name evidence="2" type="ORF">BJ982_004299</name>
</gene>
<keyword evidence="1" id="KW-1133">Transmembrane helix</keyword>
<comment type="caution">
    <text evidence="2">The sequence shown here is derived from an EMBL/GenBank/DDBJ whole genome shotgun (WGS) entry which is preliminary data.</text>
</comment>
<dbReference type="Proteomes" id="UP000542210">
    <property type="component" value="Unassembled WGS sequence"/>
</dbReference>
<protein>
    <submittedName>
        <fullName evidence="2">Uncharacterized protein</fullName>
    </submittedName>
</protein>
<keyword evidence="1" id="KW-0472">Membrane</keyword>
<organism evidence="2 3">
    <name type="scientific">Sphaerisporangium siamense</name>
    <dbReference type="NCBI Taxonomy" id="795645"/>
    <lineage>
        <taxon>Bacteria</taxon>
        <taxon>Bacillati</taxon>
        <taxon>Actinomycetota</taxon>
        <taxon>Actinomycetes</taxon>
        <taxon>Streptosporangiales</taxon>
        <taxon>Streptosporangiaceae</taxon>
        <taxon>Sphaerisporangium</taxon>
    </lineage>
</organism>
<feature type="transmembrane region" description="Helical" evidence="1">
    <location>
        <begin position="6"/>
        <end position="27"/>
    </location>
</feature>
<evidence type="ECO:0000313" key="3">
    <source>
        <dbReference type="Proteomes" id="UP000542210"/>
    </source>
</evidence>
<evidence type="ECO:0000313" key="2">
    <source>
        <dbReference type="EMBL" id="MBB4702755.1"/>
    </source>
</evidence>
<keyword evidence="3" id="KW-1185">Reference proteome</keyword>
<dbReference type="EMBL" id="JACHND010000001">
    <property type="protein sequence ID" value="MBB4702755.1"/>
    <property type="molecule type" value="Genomic_DNA"/>
</dbReference>
<proteinExistence type="predicted"/>